<dbReference type="Proteomes" id="UP000509346">
    <property type="component" value="Chromosome"/>
</dbReference>
<dbReference type="EMBL" id="CP058909">
    <property type="protein sequence ID" value="QLH81326.1"/>
    <property type="molecule type" value="Genomic_DNA"/>
</dbReference>
<accession>A0A7D5P5J7</accession>
<evidence type="ECO:0000313" key="1">
    <source>
        <dbReference type="EMBL" id="QLH81326.1"/>
    </source>
</evidence>
<gene>
    <name evidence="1" type="ORF">HZS54_06660</name>
</gene>
<dbReference type="GeneID" id="56082255"/>
<dbReference type="OrthoDB" id="300048at2157"/>
<organism evidence="1 2">
    <name type="scientific">Halosimplex pelagicum</name>
    <dbReference type="NCBI Taxonomy" id="869886"/>
    <lineage>
        <taxon>Archaea</taxon>
        <taxon>Methanobacteriati</taxon>
        <taxon>Methanobacteriota</taxon>
        <taxon>Stenosarchaea group</taxon>
        <taxon>Halobacteria</taxon>
        <taxon>Halobacteriales</taxon>
        <taxon>Haloarculaceae</taxon>
        <taxon>Halosimplex</taxon>
    </lineage>
</organism>
<name>A0A7D5P5J7_9EURY</name>
<dbReference type="Pfam" id="PF26499">
    <property type="entry name" value="PIN_13"/>
    <property type="match status" value="1"/>
</dbReference>
<keyword evidence="2" id="KW-1185">Reference proteome</keyword>
<protein>
    <submittedName>
        <fullName evidence="1">Uncharacterized protein</fullName>
    </submittedName>
</protein>
<dbReference type="KEGG" id="hpel:HZS54_06660"/>
<evidence type="ECO:0000313" key="2">
    <source>
        <dbReference type="Proteomes" id="UP000509346"/>
    </source>
</evidence>
<reference evidence="1 2" key="1">
    <citation type="submission" date="2020-07" db="EMBL/GenBank/DDBJ databases">
        <title>Halosimplex litoreum sp. nov. and Halosimplex rubrum sp. nov., isolated from different salt environments.</title>
        <authorList>
            <person name="Cui H."/>
        </authorList>
    </citation>
    <scope>NUCLEOTIDE SEQUENCE [LARGE SCALE GENOMIC DNA]</scope>
    <source>
        <strain evidence="1 2">R2</strain>
    </source>
</reference>
<dbReference type="InterPro" id="IPR058700">
    <property type="entry name" value="PIN_com-containing_halobact"/>
</dbReference>
<proteinExistence type="predicted"/>
<dbReference type="RefSeq" id="WP_179921209.1">
    <property type="nucleotide sequence ID" value="NZ_CP058909.1"/>
</dbReference>
<dbReference type="AlphaFoldDB" id="A0A7D5P5J7"/>
<sequence length="156" mass="17334">MKLHSQGTDSFDAGNQQRADAAQRVLDTLDADESPLDYEFCGSIQEEGEWSVAEMVKQNLDTIEIILMMDRGDTEMADGGRSYVRRQLDLKDAGVAMPSLGVPIGLLAQQGILSEDEACVNINEIAEREGWTSRNALKRIWEGVPLDCDQEPEFIE</sequence>